<name>A0A8S9LUI3_BRACR</name>
<reference evidence="1" key="1">
    <citation type="submission" date="2019-12" db="EMBL/GenBank/DDBJ databases">
        <title>Genome sequencing and annotation of Brassica cretica.</title>
        <authorList>
            <person name="Studholme D.J."/>
            <person name="Sarris P.F."/>
        </authorList>
    </citation>
    <scope>NUCLEOTIDE SEQUENCE</scope>
    <source>
        <strain evidence="1">PFS-102/07</strain>
        <tissue evidence="1">Leaf</tissue>
    </source>
</reference>
<comment type="caution">
    <text evidence="1">The sequence shown here is derived from an EMBL/GenBank/DDBJ whole genome shotgun (WGS) entry which is preliminary data.</text>
</comment>
<protein>
    <submittedName>
        <fullName evidence="1">Uncharacterized protein</fullName>
    </submittedName>
</protein>
<dbReference type="EMBL" id="QGKY02000089">
    <property type="protein sequence ID" value="KAF2609687.1"/>
    <property type="molecule type" value="Genomic_DNA"/>
</dbReference>
<accession>A0A8S9LUI3</accession>
<gene>
    <name evidence="1" type="ORF">F2Q70_00010415</name>
</gene>
<organism evidence="1">
    <name type="scientific">Brassica cretica</name>
    <name type="common">Mustard</name>
    <dbReference type="NCBI Taxonomy" id="69181"/>
    <lineage>
        <taxon>Eukaryota</taxon>
        <taxon>Viridiplantae</taxon>
        <taxon>Streptophyta</taxon>
        <taxon>Embryophyta</taxon>
        <taxon>Tracheophyta</taxon>
        <taxon>Spermatophyta</taxon>
        <taxon>Magnoliopsida</taxon>
        <taxon>eudicotyledons</taxon>
        <taxon>Gunneridae</taxon>
        <taxon>Pentapetalae</taxon>
        <taxon>rosids</taxon>
        <taxon>malvids</taxon>
        <taxon>Brassicales</taxon>
        <taxon>Brassicaceae</taxon>
        <taxon>Brassiceae</taxon>
        <taxon>Brassica</taxon>
    </lineage>
</organism>
<evidence type="ECO:0000313" key="1">
    <source>
        <dbReference type="EMBL" id="KAF2609687.1"/>
    </source>
</evidence>
<proteinExistence type="predicted"/>
<sequence length="115" mass="13120">MHGLMLYRRFGRARSLRSDRAERTLGRYVATERNELSVATPPHLPHDFSSSSIFVTAPSWSSPSRNPLQKLWNRPSQLHRVAVLFVAVGIEPRRRNQAEALQIEGKLGRIKNGDF</sequence>
<dbReference type="AlphaFoldDB" id="A0A8S9LUI3"/>